<dbReference type="BioCyc" id="EBAC796937-HMP:GMGH-21-MONOMER"/>
<evidence type="ECO:0000259" key="1">
    <source>
        <dbReference type="Pfam" id="PF01890"/>
    </source>
</evidence>
<dbReference type="SUPFAM" id="SSF159664">
    <property type="entry name" value="CobE/GbiG C-terminal domain-like"/>
    <property type="match status" value="1"/>
</dbReference>
<dbReference type="Gene3D" id="3.30.420.180">
    <property type="entry name" value="CobE/GbiG C-terminal domain"/>
    <property type="match status" value="1"/>
</dbReference>
<organism evidence="3 4">
    <name type="scientific">Peptoanaerobacter stomatis</name>
    <dbReference type="NCBI Taxonomy" id="796937"/>
    <lineage>
        <taxon>Bacteria</taxon>
        <taxon>Bacillati</taxon>
        <taxon>Bacillota</taxon>
        <taxon>Clostridia</taxon>
        <taxon>Peptostreptococcales</taxon>
        <taxon>Filifactoraceae</taxon>
        <taxon>Peptoanaerobacter</taxon>
    </lineage>
</organism>
<comment type="caution">
    <text evidence="3">The sequence shown here is derived from an EMBL/GenBank/DDBJ whole genome shotgun (WGS) entry which is preliminary data.</text>
</comment>
<evidence type="ECO:0000259" key="2">
    <source>
        <dbReference type="Pfam" id="PF11760"/>
    </source>
</evidence>
<evidence type="ECO:0000313" key="4">
    <source>
        <dbReference type="Proteomes" id="UP000006437"/>
    </source>
</evidence>
<dbReference type="EMBL" id="AFZE01000001">
    <property type="protein sequence ID" value="EHL16779.1"/>
    <property type="molecule type" value="Genomic_DNA"/>
</dbReference>
<accession>G9WXD2</accession>
<gene>
    <name evidence="3" type="ORF">HMPREF9629_00021</name>
</gene>
<dbReference type="PANTHER" id="PTHR37477:SF1">
    <property type="entry name" value="COBALT-PRECORRIN-5A HYDROLASE"/>
    <property type="match status" value="1"/>
</dbReference>
<dbReference type="AlphaFoldDB" id="G9WXD2"/>
<dbReference type="InterPro" id="IPR052553">
    <property type="entry name" value="CbiG_hydrolase"/>
</dbReference>
<dbReference type="InterPro" id="IPR036518">
    <property type="entry name" value="CobE/GbiG_C_sf"/>
</dbReference>
<protein>
    <recommendedName>
        <fullName evidence="5">Cobalamin biosynthesis protein CbiG</fullName>
    </recommendedName>
</protein>
<dbReference type="RefSeq" id="WP_009524258.1">
    <property type="nucleotide sequence ID" value="NZ_JH414546.1"/>
</dbReference>
<dbReference type="InterPro" id="IPR038029">
    <property type="entry name" value="GbiG_N_sf"/>
</dbReference>
<proteinExistence type="predicted"/>
<dbReference type="Pfam" id="PF11760">
    <property type="entry name" value="CbiG_N"/>
    <property type="match status" value="1"/>
</dbReference>
<dbReference type="PATRIC" id="fig|796937.3.peg.22"/>
<evidence type="ECO:0008006" key="5">
    <source>
        <dbReference type="Google" id="ProtNLM"/>
    </source>
</evidence>
<dbReference type="GO" id="GO:0009236">
    <property type="term" value="P:cobalamin biosynthetic process"/>
    <property type="evidence" value="ECO:0007669"/>
    <property type="project" value="InterPro"/>
</dbReference>
<reference evidence="3 4" key="1">
    <citation type="submission" date="2011-08" db="EMBL/GenBank/DDBJ databases">
        <title>The Genome Sequence of Eubacteriaceae bacterium ACC19a.</title>
        <authorList>
            <consortium name="The Broad Institute Genome Sequencing Platform"/>
            <person name="Earl A."/>
            <person name="Ward D."/>
            <person name="Feldgarden M."/>
            <person name="Gevers D."/>
            <person name="Sizova M."/>
            <person name="Hazen A."/>
            <person name="Epstein S."/>
            <person name="Young S.K."/>
            <person name="Zeng Q."/>
            <person name="Gargeya S."/>
            <person name="Fitzgerald M."/>
            <person name="Haas B."/>
            <person name="Abouelleil A."/>
            <person name="Alvarado L."/>
            <person name="Arachchi H.M."/>
            <person name="Berlin A."/>
            <person name="Brown A."/>
            <person name="Chapman S.B."/>
            <person name="Chen Z."/>
            <person name="Dunbar C."/>
            <person name="Freedman E."/>
            <person name="Gearin G."/>
            <person name="Gellesch M."/>
            <person name="Goldberg J."/>
            <person name="Griggs A."/>
            <person name="Gujja S."/>
            <person name="Heiman D."/>
            <person name="Howarth C."/>
            <person name="Larson L."/>
            <person name="Lui A."/>
            <person name="MacDonald P.J.P."/>
            <person name="Montmayeur A."/>
            <person name="Murphy C."/>
            <person name="Neiman D."/>
            <person name="Pearson M."/>
            <person name="Priest M."/>
            <person name="Roberts A."/>
            <person name="Saif S."/>
            <person name="Shea T."/>
            <person name="Shenoy N."/>
            <person name="Sisk P."/>
            <person name="Stolte C."/>
            <person name="Sykes S."/>
            <person name="Wortman J."/>
            <person name="Nusbaum C."/>
            <person name="Birren B."/>
        </authorList>
    </citation>
    <scope>NUCLEOTIDE SEQUENCE [LARGE SCALE GENOMIC DNA]</scope>
    <source>
        <strain evidence="3 4">ACC19a</strain>
    </source>
</reference>
<dbReference type="InterPro" id="IPR002750">
    <property type="entry name" value="CobE/GbiG_C"/>
</dbReference>
<evidence type="ECO:0000313" key="3">
    <source>
        <dbReference type="EMBL" id="EHL16779.1"/>
    </source>
</evidence>
<name>G9WXD2_9FIRM</name>
<dbReference type="HOGENOM" id="CLU_028397_0_0_9"/>
<dbReference type="Proteomes" id="UP000006437">
    <property type="component" value="Unassembled WGS sequence"/>
</dbReference>
<dbReference type="SUPFAM" id="SSF159672">
    <property type="entry name" value="CbiG N-terminal domain-like"/>
    <property type="match status" value="1"/>
</dbReference>
<dbReference type="Pfam" id="PF01890">
    <property type="entry name" value="CbiG_C"/>
    <property type="match status" value="1"/>
</dbReference>
<feature type="domain" description="Cobalamin synthesis G N-terminal" evidence="2">
    <location>
        <begin position="55"/>
        <end position="134"/>
    </location>
</feature>
<feature type="domain" description="CobE/GbiG C-terminal" evidence="1">
    <location>
        <begin position="253"/>
        <end position="370"/>
    </location>
</feature>
<sequence>MNTEVAIISLTEKSIQPAYKLSDIFENADVYIMEKHREKQKYDKTIFYQKLDILMDEIFEKYKVIIFIMATGIVIRHIARHIKDKAVDPAIIVCDEKLTFAISLLSGHIGGANEICRYIGEKTGAFPVITTATDINYKGAIDNIALRLKAYKDEDRELYKNINYKLANDDKVYLLSDVSLPKDVDLRGFTLINYKKIKLADNLCIKNDIDFEKNKFEENGIYKKNEFIIHITYRKKTGLEYLQNYAKITPKCIYIGIGCKKNTPYDIIKQTLMKYLFDNNIDMTSIAKIGSIDIKRNEQSIINLAEKLGIEFITFTSDEIIASRYYNDIPKNDFVKSITGVDSVSLSCAKILSEDNIIAENFKGNGITLSAGLKLY</sequence>
<dbReference type="InterPro" id="IPR021744">
    <property type="entry name" value="CbiG_N"/>
</dbReference>
<dbReference type="Gene3D" id="3.40.50.11220">
    <property type="match status" value="1"/>
</dbReference>
<dbReference type="PANTHER" id="PTHR37477">
    <property type="entry name" value="COBALT-PRECORRIN-5A HYDROLASE"/>
    <property type="match status" value="1"/>
</dbReference>